<proteinExistence type="predicted"/>
<dbReference type="EMBL" id="MHCN01000011">
    <property type="protein sequence ID" value="OGY21728.1"/>
    <property type="molecule type" value="Genomic_DNA"/>
</dbReference>
<reference evidence="2 3" key="1">
    <citation type="journal article" date="2016" name="Nat. Commun.">
        <title>Thousands of microbial genomes shed light on interconnected biogeochemical processes in an aquifer system.</title>
        <authorList>
            <person name="Anantharaman K."/>
            <person name="Brown C.T."/>
            <person name="Hug L.A."/>
            <person name="Sharon I."/>
            <person name="Castelle C.J."/>
            <person name="Probst A.J."/>
            <person name="Thomas B.C."/>
            <person name="Singh A."/>
            <person name="Wilkins M.J."/>
            <person name="Karaoz U."/>
            <person name="Brodie E.L."/>
            <person name="Williams K.H."/>
            <person name="Hubbard S.S."/>
            <person name="Banfield J.F."/>
        </authorList>
    </citation>
    <scope>NUCLEOTIDE SEQUENCE [LARGE SCALE GENOMIC DNA]</scope>
</reference>
<dbReference type="STRING" id="1802591.A2113_04210"/>
<sequence>MALAKKEFKEVAVYTAENNSIAQMLVEKLENLDIPARIGTESASAGVFGVPGGGRTILVPEKFVQKAKEVLEIR</sequence>
<dbReference type="Pfam" id="PF09413">
    <property type="entry name" value="DUF2007"/>
    <property type="match status" value="1"/>
</dbReference>
<protein>
    <recommendedName>
        <fullName evidence="1">DUF2007 domain-containing protein</fullName>
    </recommendedName>
</protein>
<dbReference type="InterPro" id="IPR018551">
    <property type="entry name" value="DUF2007"/>
</dbReference>
<evidence type="ECO:0000313" key="3">
    <source>
        <dbReference type="Proteomes" id="UP000176299"/>
    </source>
</evidence>
<organism evidence="2 3">
    <name type="scientific">Candidatus Woykebacteria bacterium GWA1_44_8</name>
    <dbReference type="NCBI Taxonomy" id="1802591"/>
    <lineage>
        <taxon>Bacteria</taxon>
        <taxon>Candidatus Woykeibacteriota</taxon>
    </lineage>
</organism>
<feature type="domain" description="DUF2007" evidence="1">
    <location>
        <begin position="12"/>
        <end position="72"/>
    </location>
</feature>
<dbReference type="AlphaFoldDB" id="A0A1G1W218"/>
<accession>A0A1G1W218</accession>
<name>A0A1G1W218_9BACT</name>
<evidence type="ECO:0000259" key="1">
    <source>
        <dbReference type="Pfam" id="PF09413"/>
    </source>
</evidence>
<gene>
    <name evidence="2" type="ORF">A2113_04210</name>
</gene>
<evidence type="ECO:0000313" key="2">
    <source>
        <dbReference type="EMBL" id="OGY21728.1"/>
    </source>
</evidence>
<dbReference type="Proteomes" id="UP000176299">
    <property type="component" value="Unassembled WGS sequence"/>
</dbReference>
<comment type="caution">
    <text evidence="2">The sequence shown here is derived from an EMBL/GenBank/DDBJ whole genome shotgun (WGS) entry which is preliminary data.</text>
</comment>